<organism evidence="2 3">
    <name type="scientific">Pleuronectes platessa</name>
    <name type="common">European plaice</name>
    <dbReference type="NCBI Taxonomy" id="8262"/>
    <lineage>
        <taxon>Eukaryota</taxon>
        <taxon>Metazoa</taxon>
        <taxon>Chordata</taxon>
        <taxon>Craniata</taxon>
        <taxon>Vertebrata</taxon>
        <taxon>Euteleostomi</taxon>
        <taxon>Actinopterygii</taxon>
        <taxon>Neopterygii</taxon>
        <taxon>Teleostei</taxon>
        <taxon>Neoteleostei</taxon>
        <taxon>Acanthomorphata</taxon>
        <taxon>Carangaria</taxon>
        <taxon>Pleuronectiformes</taxon>
        <taxon>Pleuronectoidei</taxon>
        <taxon>Pleuronectidae</taxon>
        <taxon>Pleuronectes</taxon>
    </lineage>
</organism>
<name>A0A9N7Z939_PLEPL</name>
<gene>
    <name evidence="2" type="ORF">PLEPLA_LOCUS47690</name>
</gene>
<dbReference type="EMBL" id="CADEAL010004449">
    <property type="protein sequence ID" value="CAB1459853.1"/>
    <property type="molecule type" value="Genomic_DNA"/>
</dbReference>
<evidence type="ECO:0000313" key="2">
    <source>
        <dbReference type="EMBL" id="CAB1459853.1"/>
    </source>
</evidence>
<dbReference type="AlphaFoldDB" id="A0A9N7Z939"/>
<reference evidence="2" key="1">
    <citation type="submission" date="2020-03" db="EMBL/GenBank/DDBJ databases">
        <authorList>
            <person name="Weist P."/>
        </authorList>
    </citation>
    <scope>NUCLEOTIDE SEQUENCE</scope>
</reference>
<dbReference type="Proteomes" id="UP001153269">
    <property type="component" value="Unassembled WGS sequence"/>
</dbReference>
<accession>A0A9N7Z939</accession>
<keyword evidence="3" id="KW-1185">Reference proteome</keyword>
<evidence type="ECO:0000313" key="3">
    <source>
        <dbReference type="Proteomes" id="UP001153269"/>
    </source>
</evidence>
<evidence type="ECO:0000256" key="1">
    <source>
        <dbReference type="SAM" id="MobiDB-lite"/>
    </source>
</evidence>
<feature type="region of interest" description="Disordered" evidence="1">
    <location>
        <begin position="1"/>
        <end position="24"/>
    </location>
</feature>
<sequence>MEGRHGGPQTSARPPLIIHSPRLIPPSESPSSICFWLRLSASQKEDSQTLPLAGAARKHSIISKATGPETSPSALSGGGESLLWNLRRVVNQTLMSPGRELKTRLRHN</sequence>
<feature type="region of interest" description="Disordered" evidence="1">
    <location>
        <begin position="50"/>
        <end position="78"/>
    </location>
</feature>
<protein>
    <submittedName>
        <fullName evidence="2">Uncharacterized protein</fullName>
    </submittedName>
</protein>
<proteinExistence type="predicted"/>
<comment type="caution">
    <text evidence="2">The sequence shown here is derived from an EMBL/GenBank/DDBJ whole genome shotgun (WGS) entry which is preliminary data.</text>
</comment>